<name>A0A1Y6CDS0_9BACT</name>
<accession>A0A1Y6CDS0</accession>
<protein>
    <submittedName>
        <fullName evidence="1">Uncharacterized protein</fullName>
    </submittedName>
</protein>
<organism evidence="1 2">
    <name type="scientific">Pseudobacteriovorax antillogorgiicola</name>
    <dbReference type="NCBI Taxonomy" id="1513793"/>
    <lineage>
        <taxon>Bacteria</taxon>
        <taxon>Pseudomonadati</taxon>
        <taxon>Bdellovibrionota</taxon>
        <taxon>Oligoflexia</taxon>
        <taxon>Oligoflexales</taxon>
        <taxon>Pseudobacteriovoracaceae</taxon>
        <taxon>Pseudobacteriovorax</taxon>
    </lineage>
</organism>
<dbReference type="Proteomes" id="UP000192907">
    <property type="component" value="Unassembled WGS sequence"/>
</dbReference>
<dbReference type="AlphaFoldDB" id="A0A1Y6CDS0"/>
<reference evidence="2" key="1">
    <citation type="submission" date="2017-04" db="EMBL/GenBank/DDBJ databases">
        <authorList>
            <person name="Varghese N."/>
            <person name="Submissions S."/>
        </authorList>
    </citation>
    <scope>NUCLEOTIDE SEQUENCE [LARGE SCALE GENOMIC DNA]</scope>
    <source>
        <strain evidence="2">RKEM611</strain>
    </source>
</reference>
<gene>
    <name evidence="1" type="ORF">SAMN06296036_115152</name>
</gene>
<evidence type="ECO:0000313" key="2">
    <source>
        <dbReference type="Proteomes" id="UP000192907"/>
    </source>
</evidence>
<proteinExistence type="predicted"/>
<evidence type="ECO:0000313" key="1">
    <source>
        <dbReference type="EMBL" id="SMF50063.1"/>
    </source>
</evidence>
<keyword evidence="2" id="KW-1185">Reference proteome</keyword>
<dbReference type="RefSeq" id="WP_132319894.1">
    <property type="nucleotide sequence ID" value="NZ_FWZT01000015.1"/>
</dbReference>
<dbReference type="EMBL" id="FWZT01000015">
    <property type="protein sequence ID" value="SMF50063.1"/>
    <property type="molecule type" value="Genomic_DNA"/>
</dbReference>
<sequence length="467" mass="52859">MKRQGIYWLVDHPSPLHEERSALLEELDFVVTFYSNFEDMYKDLLVKRVSIILIGDELDPEQVRQAMDQLAGMPDIQGARLLLSLSKANDELCFYASCYGFRDIIPLSLDESDWLHRFQFSTASNNEMSQLSAQQGSTVNDSIAVGIPARITWINGEEIWLESKARPYLGDGLRVSGPLADEMGSQVLNLKVKSQESKNLAYRFSEAAVCSWEADQDAPPENVEHVINELKKNNRGDKKKVFLAMQSPALRNAIMKYLDPKLFDVHSALQKKSLISEPKYFTPSLVFIEYRLCEGEAMGRFQDMVAQTPDHSTVVLVGAKKEDVAKFHNFALGRNIEALFQIPKNLPDLIQSKYLKTKNGSSGQNIHISRSHRYTFCEINLDARLERVGGDFFQIRIPMGLANYGLVKLILKDGQTLFAKVVGSTTPKKRVEGDEQSEESHDHTITCRVNWINSEHKSKAVTLINNR</sequence>